<dbReference type="Proteomes" id="UP001596138">
    <property type="component" value="Unassembled WGS sequence"/>
</dbReference>
<protein>
    <submittedName>
        <fullName evidence="1">Uncharacterized protein</fullName>
    </submittedName>
</protein>
<proteinExistence type="predicted"/>
<reference evidence="2" key="1">
    <citation type="journal article" date="2019" name="Int. J. Syst. Evol. Microbiol.">
        <title>The Global Catalogue of Microorganisms (GCM) 10K type strain sequencing project: providing services to taxonomists for standard genome sequencing and annotation.</title>
        <authorList>
            <consortium name="The Broad Institute Genomics Platform"/>
            <consortium name="The Broad Institute Genome Sequencing Center for Infectious Disease"/>
            <person name="Wu L."/>
            <person name="Ma J."/>
        </authorList>
    </citation>
    <scope>NUCLEOTIDE SEQUENCE [LARGE SCALE GENOMIC DNA]</scope>
    <source>
        <strain evidence="2">CGMCC 4.7317</strain>
    </source>
</reference>
<comment type="caution">
    <text evidence="1">The sequence shown here is derived from an EMBL/GenBank/DDBJ whole genome shotgun (WGS) entry which is preliminary data.</text>
</comment>
<organism evidence="1 2">
    <name type="scientific">Longivirga aurantiaca</name>
    <dbReference type="NCBI Taxonomy" id="1837743"/>
    <lineage>
        <taxon>Bacteria</taxon>
        <taxon>Bacillati</taxon>
        <taxon>Actinomycetota</taxon>
        <taxon>Actinomycetes</taxon>
        <taxon>Sporichthyales</taxon>
        <taxon>Sporichthyaceae</taxon>
        <taxon>Longivirga</taxon>
    </lineage>
</organism>
<evidence type="ECO:0000313" key="2">
    <source>
        <dbReference type="Proteomes" id="UP001596138"/>
    </source>
</evidence>
<evidence type="ECO:0000313" key="1">
    <source>
        <dbReference type="EMBL" id="MFC6236811.1"/>
    </source>
</evidence>
<dbReference type="EMBL" id="JBHSTI010000002">
    <property type="protein sequence ID" value="MFC6236811.1"/>
    <property type="molecule type" value="Genomic_DNA"/>
</dbReference>
<sequence length="159" mass="16532">MVTTREQFTDEQWAEASALPALVIMAASLSDGKVMPSIRELKAGGEVLVAGAARYPDNVLLQHLKDGAEAAKAETKQGQEQAGPTSVDDVVATLLGQIEESVAVARGRLAAEELAQLREVLLEAATAVVARLGGGFMGSGEKVTESETSFVARLAALLA</sequence>
<keyword evidence="2" id="KW-1185">Reference proteome</keyword>
<accession>A0ABW1SWM1</accession>
<name>A0ABW1SWM1_9ACTN</name>
<dbReference type="RefSeq" id="WP_386763845.1">
    <property type="nucleotide sequence ID" value="NZ_JBHSTI010000002.1"/>
</dbReference>
<gene>
    <name evidence="1" type="ORF">ACFQGU_02900</name>
</gene>